<dbReference type="InterPro" id="IPR000917">
    <property type="entry name" value="Sulfatase_N"/>
</dbReference>
<dbReference type="Gene3D" id="2.60.120.260">
    <property type="entry name" value="Galactose-binding domain-like"/>
    <property type="match status" value="1"/>
</dbReference>
<dbReference type="Proteomes" id="UP000011885">
    <property type="component" value="Unassembled WGS sequence"/>
</dbReference>
<name>M5UHY0_9BACT</name>
<dbReference type="InterPro" id="IPR017850">
    <property type="entry name" value="Alkaline_phosphatase_core_sf"/>
</dbReference>
<dbReference type="GO" id="GO:0046872">
    <property type="term" value="F:metal ion binding"/>
    <property type="evidence" value="ECO:0007669"/>
    <property type="project" value="UniProtKB-KW"/>
</dbReference>
<sequence>MKRAINVITFAALSLWLTVGIPSSAATESADSTQNVRTERPNVVVILADDQGWGDLSLHGNPNLKTPHIDSLARDGANLKNFYVCAVCSPTRAEFLTGRYHSRMGVYSTSQGGERFHLGERTIGEVFSDAGYQTAAYGKWHSGMQAPYHPNSRGFADFYGFCSGHWGNYFSPILEHNGEIVRGDGFLTDDLTNHAIEFIKKHRQSPFFVYLPLNTPHSPMQVPDSDWAPFADKDIVPDPRKENARRENQQHTRAALALCENIDRNVGRLLKSLESLEIADNTVVVYFSDNGPNGRRFNGGLRGQKGSVYEGGLRSPCLIRWPKQIQPGTEIESVAGAIDLLPTLAAFCRAEIGETRGPLDGVSFADQLTGRSEPHDSPHRALFSTWKGRASVRTQHYRYHLDGTLYEISSDRGEQNDVAKEHPVVVARLKKKLHRWREETASNDRRDHQEPTFPVGHPDSEWTQLPVRDATATGAIRRSSRHPNSTYFSNWTNADDTIRWDVDVIAEGSFDAELWYASDEQALGTELTLSFTPSDSDEAASPSTSTVVNQSTPPGHVATDFDRVARTEGYEKAWQQLPIGHLTLPSGHGTLQLSASKIQGDQGIEIRLLTLRRKK</sequence>
<organism evidence="8 9">
    <name type="scientific">Rhodopirellula sallentina SM41</name>
    <dbReference type="NCBI Taxonomy" id="1263870"/>
    <lineage>
        <taxon>Bacteria</taxon>
        <taxon>Pseudomonadati</taxon>
        <taxon>Planctomycetota</taxon>
        <taxon>Planctomycetia</taxon>
        <taxon>Pirellulales</taxon>
        <taxon>Pirellulaceae</taxon>
        <taxon>Rhodopirellula</taxon>
    </lineage>
</organism>
<reference evidence="8 9" key="1">
    <citation type="journal article" date="2013" name="Mar. Genomics">
        <title>Expression of sulfatases in Rhodopirellula baltica and the diversity of sulfatases in the genus Rhodopirellula.</title>
        <authorList>
            <person name="Wegner C.E."/>
            <person name="Richter-Heitmann T."/>
            <person name="Klindworth A."/>
            <person name="Klockow C."/>
            <person name="Richter M."/>
            <person name="Achstetter T."/>
            <person name="Glockner F.O."/>
            <person name="Harder J."/>
        </authorList>
    </citation>
    <scope>NUCLEOTIDE SEQUENCE [LARGE SCALE GENOMIC DNA]</scope>
    <source>
        <strain evidence="8 9">SM41</strain>
    </source>
</reference>
<feature type="signal peptide" evidence="6">
    <location>
        <begin position="1"/>
        <end position="25"/>
    </location>
</feature>
<feature type="domain" description="Sulfatase N-terminal" evidence="7">
    <location>
        <begin position="41"/>
        <end position="345"/>
    </location>
</feature>
<evidence type="ECO:0000256" key="4">
    <source>
        <dbReference type="ARBA" id="ARBA00022837"/>
    </source>
</evidence>
<dbReference type="EMBL" id="ANOH01000206">
    <property type="protein sequence ID" value="EMI55628.1"/>
    <property type="molecule type" value="Genomic_DNA"/>
</dbReference>
<dbReference type="PATRIC" id="fig|1263870.3.peg.3094"/>
<dbReference type="AlphaFoldDB" id="M5UHY0"/>
<dbReference type="PANTHER" id="PTHR42693">
    <property type="entry name" value="ARYLSULFATASE FAMILY MEMBER"/>
    <property type="match status" value="1"/>
</dbReference>
<dbReference type="Gene3D" id="3.30.1120.10">
    <property type="match status" value="1"/>
</dbReference>
<evidence type="ECO:0000256" key="1">
    <source>
        <dbReference type="ARBA" id="ARBA00008779"/>
    </source>
</evidence>
<dbReference type="InterPro" id="IPR024607">
    <property type="entry name" value="Sulfatase_CS"/>
</dbReference>
<dbReference type="PANTHER" id="PTHR42693:SF53">
    <property type="entry name" value="ENDO-4-O-SULFATASE"/>
    <property type="match status" value="1"/>
</dbReference>
<gene>
    <name evidence="8" type="ORF">RSSM_02913</name>
</gene>
<feature type="region of interest" description="Disordered" evidence="5">
    <location>
        <begin position="437"/>
        <end position="462"/>
    </location>
</feature>
<keyword evidence="4" id="KW-0106">Calcium</keyword>
<feature type="compositionally biased region" description="Polar residues" evidence="5">
    <location>
        <begin position="541"/>
        <end position="553"/>
    </location>
</feature>
<dbReference type="OrthoDB" id="9783154at2"/>
<dbReference type="Gene3D" id="3.40.720.10">
    <property type="entry name" value="Alkaline Phosphatase, subunit A"/>
    <property type="match status" value="1"/>
</dbReference>
<keyword evidence="9" id="KW-1185">Reference proteome</keyword>
<evidence type="ECO:0000256" key="2">
    <source>
        <dbReference type="ARBA" id="ARBA00022723"/>
    </source>
</evidence>
<feature type="chain" id="PRO_5004073251" evidence="6">
    <location>
        <begin position="26"/>
        <end position="615"/>
    </location>
</feature>
<evidence type="ECO:0000256" key="6">
    <source>
        <dbReference type="SAM" id="SignalP"/>
    </source>
</evidence>
<dbReference type="CDD" id="cd16146">
    <property type="entry name" value="ARS_like"/>
    <property type="match status" value="1"/>
</dbReference>
<proteinExistence type="inferred from homology"/>
<keyword evidence="3" id="KW-0378">Hydrolase</keyword>
<feature type="compositionally biased region" description="Basic and acidic residues" evidence="5">
    <location>
        <begin position="437"/>
        <end position="450"/>
    </location>
</feature>
<keyword evidence="6" id="KW-0732">Signal</keyword>
<evidence type="ECO:0000259" key="7">
    <source>
        <dbReference type="Pfam" id="PF00884"/>
    </source>
</evidence>
<protein>
    <submittedName>
        <fullName evidence="8">N-acetylgalactosamine 6-sulfate sulfatase (GALNS)</fullName>
    </submittedName>
</protein>
<feature type="region of interest" description="Disordered" evidence="5">
    <location>
        <begin position="533"/>
        <end position="556"/>
    </location>
</feature>
<evidence type="ECO:0000313" key="9">
    <source>
        <dbReference type="Proteomes" id="UP000011885"/>
    </source>
</evidence>
<keyword evidence="2" id="KW-0479">Metal-binding</keyword>
<evidence type="ECO:0000256" key="5">
    <source>
        <dbReference type="SAM" id="MobiDB-lite"/>
    </source>
</evidence>
<evidence type="ECO:0000256" key="3">
    <source>
        <dbReference type="ARBA" id="ARBA00022801"/>
    </source>
</evidence>
<dbReference type="GO" id="GO:0004065">
    <property type="term" value="F:arylsulfatase activity"/>
    <property type="evidence" value="ECO:0007669"/>
    <property type="project" value="TreeGrafter"/>
</dbReference>
<comment type="caution">
    <text evidence="8">The sequence shown here is derived from an EMBL/GenBank/DDBJ whole genome shotgun (WGS) entry which is preliminary data.</text>
</comment>
<evidence type="ECO:0000313" key="8">
    <source>
        <dbReference type="EMBL" id="EMI55628.1"/>
    </source>
</evidence>
<dbReference type="Pfam" id="PF00884">
    <property type="entry name" value="Sulfatase"/>
    <property type="match status" value="1"/>
</dbReference>
<dbReference type="InterPro" id="IPR050738">
    <property type="entry name" value="Sulfatase"/>
</dbReference>
<comment type="similarity">
    <text evidence="1">Belongs to the sulfatase family.</text>
</comment>
<dbReference type="PROSITE" id="PS00523">
    <property type="entry name" value="SULFATASE_1"/>
    <property type="match status" value="1"/>
</dbReference>
<dbReference type="RefSeq" id="WP_008679375.1">
    <property type="nucleotide sequence ID" value="NZ_ANOH01000206.1"/>
</dbReference>
<dbReference type="SUPFAM" id="SSF53649">
    <property type="entry name" value="Alkaline phosphatase-like"/>
    <property type="match status" value="1"/>
</dbReference>
<accession>M5UHY0</accession>